<accession>A0A1C5JM62</accession>
<gene>
    <name evidence="1" type="ORF">GA0070560_1462</name>
</gene>
<sequence length="42" mass="4064">MGSPSVVPVPCASTASTSAVLSPALARACRITRCCAGPFGAV</sequence>
<keyword evidence="2" id="KW-1185">Reference proteome</keyword>
<evidence type="ECO:0000313" key="1">
    <source>
        <dbReference type="EMBL" id="SCG71650.1"/>
    </source>
</evidence>
<proteinExistence type="predicted"/>
<evidence type="ECO:0000313" key="2">
    <source>
        <dbReference type="Proteomes" id="UP000199408"/>
    </source>
</evidence>
<name>A0A1C5JM62_9ACTN</name>
<feature type="non-terminal residue" evidence="1">
    <location>
        <position position="42"/>
    </location>
</feature>
<protein>
    <submittedName>
        <fullName evidence="1">Uncharacterized protein</fullName>
    </submittedName>
</protein>
<dbReference type="AlphaFoldDB" id="A0A1C5JM62"/>
<organism evidence="1 2">
    <name type="scientific">Micromonospora halophytica</name>
    <dbReference type="NCBI Taxonomy" id="47864"/>
    <lineage>
        <taxon>Bacteria</taxon>
        <taxon>Bacillati</taxon>
        <taxon>Actinomycetota</taxon>
        <taxon>Actinomycetes</taxon>
        <taxon>Micromonosporales</taxon>
        <taxon>Micromonosporaceae</taxon>
        <taxon>Micromonospora</taxon>
    </lineage>
</organism>
<dbReference type="EMBL" id="FMDN01000046">
    <property type="protein sequence ID" value="SCG71650.1"/>
    <property type="molecule type" value="Genomic_DNA"/>
</dbReference>
<dbReference type="Proteomes" id="UP000199408">
    <property type="component" value="Unassembled WGS sequence"/>
</dbReference>
<reference evidence="2" key="1">
    <citation type="submission" date="2016-06" db="EMBL/GenBank/DDBJ databases">
        <authorList>
            <person name="Varghese N."/>
        </authorList>
    </citation>
    <scope>NUCLEOTIDE SEQUENCE [LARGE SCALE GENOMIC DNA]</scope>
    <source>
        <strain evidence="2">DSM 43171</strain>
    </source>
</reference>